<dbReference type="InterPro" id="IPR010982">
    <property type="entry name" value="Lambda_DNA-bd_dom_sf"/>
</dbReference>
<evidence type="ECO:0000313" key="5">
    <source>
        <dbReference type="Proteomes" id="UP000035444"/>
    </source>
</evidence>
<comment type="caution">
    <text evidence="4">The sequence shown here is derived from an EMBL/GenBank/DDBJ whole genome shotgun (WGS) entry which is preliminary data.</text>
</comment>
<feature type="region of interest" description="Disordered" evidence="2">
    <location>
        <begin position="101"/>
        <end position="126"/>
    </location>
</feature>
<dbReference type="Pfam" id="PF01381">
    <property type="entry name" value="HTH_3"/>
    <property type="match status" value="1"/>
</dbReference>
<dbReference type="CDD" id="cd00093">
    <property type="entry name" value="HTH_XRE"/>
    <property type="match status" value="1"/>
</dbReference>
<dbReference type="InterPro" id="IPR050807">
    <property type="entry name" value="TransReg_Diox_bact_type"/>
</dbReference>
<name>A0A0H2MM19_9PROT</name>
<dbReference type="RefSeq" id="WP_047763124.1">
    <property type="nucleotide sequence ID" value="NZ_LAQL01000003.1"/>
</dbReference>
<evidence type="ECO:0000256" key="1">
    <source>
        <dbReference type="ARBA" id="ARBA00023125"/>
    </source>
</evidence>
<dbReference type="PANTHER" id="PTHR46797">
    <property type="entry name" value="HTH-TYPE TRANSCRIPTIONAL REGULATOR"/>
    <property type="match status" value="1"/>
</dbReference>
<dbReference type="GO" id="GO:0003700">
    <property type="term" value="F:DNA-binding transcription factor activity"/>
    <property type="evidence" value="ECO:0007669"/>
    <property type="project" value="TreeGrafter"/>
</dbReference>
<dbReference type="InterPro" id="IPR001387">
    <property type="entry name" value="Cro/C1-type_HTH"/>
</dbReference>
<dbReference type="PANTHER" id="PTHR46797:SF1">
    <property type="entry name" value="METHYLPHOSPHONATE SYNTHASE"/>
    <property type="match status" value="1"/>
</dbReference>
<dbReference type="AlphaFoldDB" id="A0A0H2MM19"/>
<organism evidence="4 5">
    <name type="scientific">Kiloniella spongiae</name>
    <dbReference type="NCBI Taxonomy" id="1489064"/>
    <lineage>
        <taxon>Bacteria</taxon>
        <taxon>Pseudomonadati</taxon>
        <taxon>Pseudomonadota</taxon>
        <taxon>Alphaproteobacteria</taxon>
        <taxon>Rhodospirillales</taxon>
        <taxon>Kiloniellaceae</taxon>
        <taxon>Kiloniella</taxon>
    </lineage>
</organism>
<evidence type="ECO:0000259" key="3">
    <source>
        <dbReference type="PROSITE" id="PS50943"/>
    </source>
</evidence>
<dbReference type="GO" id="GO:0003677">
    <property type="term" value="F:DNA binding"/>
    <property type="evidence" value="ECO:0007669"/>
    <property type="project" value="UniProtKB-KW"/>
</dbReference>
<dbReference type="STRING" id="1489064.WH96_05705"/>
<keyword evidence="1" id="KW-0238">DNA-binding</keyword>
<feature type="domain" description="HTH cro/C1-type" evidence="3">
    <location>
        <begin position="18"/>
        <end position="72"/>
    </location>
</feature>
<evidence type="ECO:0000256" key="2">
    <source>
        <dbReference type="SAM" id="MobiDB-lite"/>
    </source>
</evidence>
<dbReference type="Gene3D" id="1.10.260.40">
    <property type="entry name" value="lambda repressor-like DNA-binding domains"/>
    <property type="match status" value="1"/>
</dbReference>
<accession>A0A0H2MM19</accession>
<evidence type="ECO:0000313" key="4">
    <source>
        <dbReference type="EMBL" id="KLN61787.1"/>
    </source>
</evidence>
<dbReference type="SMART" id="SM00530">
    <property type="entry name" value="HTH_XRE"/>
    <property type="match status" value="1"/>
</dbReference>
<gene>
    <name evidence="4" type="ORF">WH96_05705</name>
</gene>
<dbReference type="GO" id="GO:0005829">
    <property type="term" value="C:cytosol"/>
    <property type="evidence" value="ECO:0007669"/>
    <property type="project" value="TreeGrafter"/>
</dbReference>
<dbReference type="SUPFAM" id="SSF47413">
    <property type="entry name" value="lambda repressor-like DNA-binding domains"/>
    <property type="match status" value="1"/>
</dbReference>
<sequence length="126" mass="13906">MPIINNIHTSNVTIGVNIRYARLLKNLSKSDLAYKVGVKDHYIQQCEAGETEIPPPLLQDIANALGVTLSAFINTPKRAPASKESYLSKALKAINELEDSIAQNRENHEHKLAKTSNSNTRSNDPI</sequence>
<dbReference type="OrthoDB" id="8480498at2"/>
<dbReference type="EMBL" id="LAQL01000003">
    <property type="protein sequence ID" value="KLN61787.1"/>
    <property type="molecule type" value="Genomic_DNA"/>
</dbReference>
<reference evidence="4 5" key="1">
    <citation type="submission" date="2015-03" db="EMBL/GenBank/DDBJ databases">
        <title>Genome Sequence of Kiloniella spongiae MEBiC09566, isolated from a marine sponge.</title>
        <authorList>
            <person name="Shao Z."/>
            <person name="Wang L."/>
            <person name="Li X."/>
        </authorList>
    </citation>
    <scope>NUCLEOTIDE SEQUENCE [LARGE SCALE GENOMIC DNA]</scope>
    <source>
        <strain evidence="4 5">MEBiC09566</strain>
    </source>
</reference>
<dbReference type="PROSITE" id="PS50943">
    <property type="entry name" value="HTH_CROC1"/>
    <property type="match status" value="1"/>
</dbReference>
<dbReference type="Proteomes" id="UP000035444">
    <property type="component" value="Unassembled WGS sequence"/>
</dbReference>
<feature type="compositionally biased region" description="Polar residues" evidence="2">
    <location>
        <begin position="114"/>
        <end position="126"/>
    </location>
</feature>
<protein>
    <recommendedName>
        <fullName evidence="3">HTH cro/C1-type domain-containing protein</fullName>
    </recommendedName>
</protein>
<keyword evidence="5" id="KW-1185">Reference proteome</keyword>
<proteinExistence type="predicted"/>